<evidence type="ECO:0000259" key="6">
    <source>
        <dbReference type="Pfam" id="PF13515"/>
    </source>
</evidence>
<dbReference type="Proteomes" id="UP001144396">
    <property type="component" value="Unassembled WGS sequence"/>
</dbReference>
<keyword evidence="2 5" id="KW-0812">Transmembrane</keyword>
<dbReference type="AlphaFoldDB" id="A0A9W6CXW8"/>
<keyword evidence="4 5" id="KW-0472">Membrane</keyword>
<feature type="transmembrane region" description="Helical" evidence="5">
    <location>
        <begin position="115"/>
        <end position="134"/>
    </location>
</feature>
<evidence type="ECO:0000256" key="2">
    <source>
        <dbReference type="ARBA" id="ARBA00022692"/>
    </source>
</evidence>
<evidence type="ECO:0000256" key="1">
    <source>
        <dbReference type="ARBA" id="ARBA00004141"/>
    </source>
</evidence>
<gene>
    <name evidence="7" type="ORF">ARHIZOSPH14_19220</name>
</gene>
<evidence type="ECO:0000256" key="5">
    <source>
        <dbReference type="SAM" id="Phobius"/>
    </source>
</evidence>
<evidence type="ECO:0000313" key="7">
    <source>
        <dbReference type="EMBL" id="GLI27680.1"/>
    </source>
</evidence>
<evidence type="ECO:0000256" key="3">
    <source>
        <dbReference type="ARBA" id="ARBA00022989"/>
    </source>
</evidence>
<dbReference type="RefSeq" id="WP_281884425.1">
    <property type="nucleotide sequence ID" value="NZ_BSDP01000001.1"/>
</dbReference>
<accession>A0A9W6CXW8</accession>
<sequence>MRLAGGFRATRRLPVLQVAKSIAATIAAWLVGAWLFPGTPPIFAAIAALLVVQPSVNQSLGKGIERSVGVLVGVILASVLGLLLGPDAWVVLLAIVAASLTSWGLKLTSGTSNQVAISAMLVLALGQSTPEYALDRVLETVLGAFIGIVVNALIVPPVLVEPARRAVVDLGLEIAATMDRLARGLATPQSPGEVSGIIIEARLLRPMTDAAHEALDDARESLALNPRRQSHRRELEQLEALVERLRPITTQLIGMTRAFSDHYDQSLHDEPSVRSICEELARAAHDVRLLVRPAEREPEPMTTEIPVLTAPLSLAPPRSSHWVLIGSLMEDLRRIHEGIVGEGDEG</sequence>
<comment type="subcellular location">
    <subcellularLocation>
        <location evidence="1">Membrane</location>
        <topology evidence="1">Multi-pass membrane protein</topology>
    </subcellularLocation>
</comment>
<dbReference type="Pfam" id="PF13515">
    <property type="entry name" value="FUSC_2"/>
    <property type="match status" value="1"/>
</dbReference>
<proteinExistence type="predicted"/>
<evidence type="ECO:0000256" key="4">
    <source>
        <dbReference type="ARBA" id="ARBA00023136"/>
    </source>
</evidence>
<evidence type="ECO:0000313" key="8">
    <source>
        <dbReference type="Proteomes" id="UP001144396"/>
    </source>
</evidence>
<organism evidence="7 8">
    <name type="scientific">Agromyces rhizosphaerae</name>
    <dbReference type="NCBI Taxonomy" id="88374"/>
    <lineage>
        <taxon>Bacteria</taxon>
        <taxon>Bacillati</taxon>
        <taxon>Actinomycetota</taxon>
        <taxon>Actinomycetes</taxon>
        <taxon>Micrococcales</taxon>
        <taxon>Microbacteriaceae</taxon>
        <taxon>Agromyces</taxon>
    </lineage>
</organism>
<keyword evidence="3 5" id="KW-1133">Transmembrane helix</keyword>
<protein>
    <recommendedName>
        <fullName evidence="6">Integral membrane bound transporter domain-containing protein</fullName>
    </recommendedName>
</protein>
<keyword evidence="8" id="KW-1185">Reference proteome</keyword>
<feature type="transmembrane region" description="Helical" evidence="5">
    <location>
        <begin position="90"/>
        <end position="108"/>
    </location>
</feature>
<dbReference type="EMBL" id="BSDP01000001">
    <property type="protein sequence ID" value="GLI27680.1"/>
    <property type="molecule type" value="Genomic_DNA"/>
</dbReference>
<feature type="domain" description="Integral membrane bound transporter" evidence="6">
    <location>
        <begin position="28"/>
        <end position="150"/>
    </location>
</feature>
<reference evidence="7" key="1">
    <citation type="submission" date="2022-12" db="EMBL/GenBank/DDBJ databases">
        <title>Reference genome sequencing for broad-spectrum identification of bacterial and archaeal isolates by mass spectrometry.</title>
        <authorList>
            <person name="Sekiguchi Y."/>
            <person name="Tourlousse D.M."/>
        </authorList>
    </citation>
    <scope>NUCLEOTIDE SEQUENCE</scope>
    <source>
        <strain evidence="7">14</strain>
    </source>
</reference>
<feature type="transmembrane region" description="Helical" evidence="5">
    <location>
        <begin position="67"/>
        <end position="84"/>
    </location>
</feature>
<dbReference type="InterPro" id="IPR049453">
    <property type="entry name" value="Memb_transporter_dom"/>
</dbReference>
<name>A0A9W6CXW8_9MICO</name>
<feature type="transmembrane region" description="Helical" evidence="5">
    <location>
        <begin position="140"/>
        <end position="160"/>
    </location>
</feature>
<dbReference type="GO" id="GO:0016020">
    <property type="term" value="C:membrane"/>
    <property type="evidence" value="ECO:0007669"/>
    <property type="project" value="UniProtKB-SubCell"/>
</dbReference>
<comment type="caution">
    <text evidence="7">The sequence shown here is derived from an EMBL/GenBank/DDBJ whole genome shotgun (WGS) entry which is preliminary data.</text>
</comment>